<dbReference type="InterPro" id="IPR000313">
    <property type="entry name" value="PWWP_dom"/>
</dbReference>
<dbReference type="SUPFAM" id="SSF63748">
    <property type="entry name" value="Tudor/PWWP/MBT"/>
    <property type="match status" value="1"/>
</dbReference>
<dbReference type="SUPFAM" id="SSF57903">
    <property type="entry name" value="FYVE/PHD zinc finger"/>
    <property type="match status" value="1"/>
</dbReference>
<dbReference type="InterPro" id="IPR044075">
    <property type="entry name" value="PRKCBP1_PHD"/>
</dbReference>
<feature type="domain" description="PHD-type" evidence="9">
    <location>
        <begin position="232"/>
        <end position="277"/>
    </location>
</feature>
<keyword evidence="1" id="KW-0479">Metal-binding</keyword>
<feature type="domain" description="MYND-type" evidence="11">
    <location>
        <begin position="1428"/>
        <end position="1462"/>
    </location>
</feature>
<evidence type="ECO:0008006" key="14">
    <source>
        <dbReference type="Google" id="ProtNLM"/>
    </source>
</evidence>
<dbReference type="Pfam" id="PF24324">
    <property type="entry name" value="MYND_ZMYND11_ZMYD8"/>
    <property type="match status" value="1"/>
</dbReference>
<sequence length="1609" mass="179713">MSSEEEQVAKAPLLFDVSKQTNSNFDEGEDVVSKVMVEQVASEDIVEKVIVEHVPPIESEHHLMIPIQSEHAHNVSTNTTPEEVENGSETIENGVTTEEQDADTPKSSRELKSLLALSKEANLDTNIAYKRKSVEPLGRSEITSKRRYSTGSSNDSTVSLKLNQCDESHQSPHLKPEIDENSTNELNLGVLGNKELKIKQGKKVIEGAVDENGVRNRNLSTSFVTFNNEKKDAFCWQCHHSGSNFFCKSCPRSFHQKCLRHSVSQPNHWLCPECVTIMQAENLKQRSSAMRNMTLVHLCVLLKFALKRMLQVAGCEPFIHPVNDEEFPDYKMYIIRPMDVTCLEKNIKKNLYGSPQAFESEAKWILHNSIIFNSYQSKLTSVAKSMLKICKQEMVEIENCATCYLNANTKKKTWFVEVCPKPHIVVWAKLKGFPYWPAKAMKCNSSGMVDVRFFGAHDRAWVHYKECFLFSMKDPNSNKQKKHDIIESVKELQLYVENLKKVYGEFRYADYRVQLEPENLDDQLKEMIPSYPNMQRTRKSVYKIPKSNGTNLVNDEPQKENEISVLNVNKATKSDESSDEDNVSLDMYVKKNVDVTSDDSVNHNSMEGSPFVRSGNVRMRGGITNTSGKIKVFQKLTPEHNSQKRLSSEEFETPTKFPRLDNTQSDDTLLNCTETLGDFDVADNTNTSMESNLNHNLENKQNITSSPENQINCKADESSEITSSIPSAAKISDRLMKKLSESEKSMEAKDTVPQSPATAPTKEPTEETDIFLEKFIAKGLTVLEKITELSADTEIFETDKCHKENGENEEFTKHEQCDDIICTEVDLEDKNNLLLSAEMDTNDDTISSSMNVISEKIPESSDLNEPSTLPSETIESGTNACEGVSNTENITEDAVTSTSSEKSDEVKEKEVSSDKHAVAHVIHLPTPLDNVNKQRDIVSSLQNTENSLRKTQKEHAYCSQCRRNKEKDLDARPLSTTPPITAKSILENRLSNITKNRRRSTKSDKDNTCSSDNDAIVVKSEPSSEDEPSDSEYLEKKRKYLSALNISEKLPEKPKQNEIRTRSKTEERTFKIVDNLSKVIDDVATHYSIKHEIFIKPLSSLQEFKQRARKSFPSTKYMFPTRTETVKVCKSVATPVFSVRSTPQKLTLISKSPETSNSTKLILTPSSVNTTVSLLPPNQPITYTQSHLTPILNMIQSPSSSNVLLPPLSLTYTKTTESHQNNPPPLAINIAAISKTVVSTSTSSVTTTTATTPLMTSITTTNEPITQSHAFMDEVRGISASVPENVSRAINDIMCGTPPRLKPRPPGPLSTHFDEGIPSSAGSVTSKVNSISHRLNDYFRGMLIELLHEVGTVSNPEAEITRLKLENEELKCKHSEEILEIKKNISSILKDMQKSLTDEKERAIEETRSACELETLKRVEDAKSKQWCASCSKEAQFYCCWNTSYCDYPCQQKHWSTHMPKCTQQIQNTQLQNSSTSSTTTKTSNPQPLVLRPTTAPKGFKAKTIIGKSTKVLVNRPTSVNKTSGNHITLVESTPGNYELLGSGGPISVGGKIIANFGKKLSGSVLTVASTANSNLDLATVTTKKITLSPAQTLLTTSKASNSLPEVVD</sequence>
<feature type="region of interest" description="Disordered" evidence="7">
    <location>
        <begin position="1"/>
        <end position="25"/>
    </location>
</feature>
<feature type="domain" description="PWWP" evidence="10">
    <location>
        <begin position="422"/>
        <end position="473"/>
    </location>
</feature>
<dbReference type="InterPro" id="IPR019787">
    <property type="entry name" value="Znf_PHD-finger"/>
</dbReference>
<evidence type="ECO:0000259" key="9">
    <source>
        <dbReference type="PROSITE" id="PS50016"/>
    </source>
</evidence>
<evidence type="ECO:0000256" key="1">
    <source>
        <dbReference type="ARBA" id="ARBA00022723"/>
    </source>
</evidence>
<evidence type="ECO:0000259" key="10">
    <source>
        <dbReference type="PROSITE" id="PS50812"/>
    </source>
</evidence>
<feature type="compositionally biased region" description="Polar residues" evidence="7">
    <location>
        <begin position="74"/>
        <end position="97"/>
    </location>
</feature>
<keyword evidence="3" id="KW-0862">Zinc</keyword>
<dbReference type="GO" id="GO:0008270">
    <property type="term" value="F:zinc ion binding"/>
    <property type="evidence" value="ECO:0007669"/>
    <property type="project" value="UniProtKB-KW"/>
</dbReference>
<dbReference type="CDD" id="cd20160">
    <property type="entry name" value="PWWP_PRKCBP1"/>
    <property type="match status" value="1"/>
</dbReference>
<gene>
    <name evidence="12" type="ORF">RI129_005160</name>
</gene>
<reference evidence="12 13" key="1">
    <citation type="journal article" date="2024" name="Insects">
        <title>An Improved Chromosome-Level Genome Assembly of the Firefly Pyrocoelia pectoralis.</title>
        <authorList>
            <person name="Fu X."/>
            <person name="Meyer-Rochow V.B."/>
            <person name="Ballantyne L."/>
            <person name="Zhu X."/>
        </authorList>
    </citation>
    <scope>NUCLEOTIDE SEQUENCE [LARGE SCALE GENOMIC DNA]</scope>
    <source>
        <strain evidence="12">XCY_ONT2</strain>
    </source>
</reference>
<evidence type="ECO:0000256" key="4">
    <source>
        <dbReference type="ARBA" id="ARBA00023117"/>
    </source>
</evidence>
<dbReference type="InterPro" id="IPR019786">
    <property type="entry name" value="Zinc_finger_PHD-type_CS"/>
</dbReference>
<dbReference type="Pfam" id="PF00439">
    <property type="entry name" value="Bromodomain"/>
    <property type="match status" value="1"/>
</dbReference>
<dbReference type="CDD" id="cd15538">
    <property type="entry name" value="PHD_PRKCBP1"/>
    <property type="match status" value="1"/>
</dbReference>
<dbReference type="InterPro" id="IPR001487">
    <property type="entry name" value="Bromodomain"/>
</dbReference>
<feature type="compositionally biased region" description="Low complexity" evidence="7">
    <location>
        <begin position="1472"/>
        <end position="1485"/>
    </location>
</feature>
<evidence type="ECO:0000259" key="11">
    <source>
        <dbReference type="PROSITE" id="PS50865"/>
    </source>
</evidence>
<dbReference type="SUPFAM" id="SSF47370">
    <property type="entry name" value="Bromodomain"/>
    <property type="match status" value="1"/>
</dbReference>
<dbReference type="CDD" id="cd05508">
    <property type="entry name" value="Bromo_RACK7"/>
    <property type="match status" value="1"/>
</dbReference>
<dbReference type="PANTHER" id="PTHR46453:SF5">
    <property type="entry name" value="PROTEIN KINASE C-BINDING PROTEIN 1 ISOFORM X1"/>
    <property type="match status" value="1"/>
</dbReference>
<dbReference type="GO" id="GO:0005634">
    <property type="term" value="C:nucleus"/>
    <property type="evidence" value="ECO:0007669"/>
    <property type="project" value="TreeGrafter"/>
</dbReference>
<dbReference type="GO" id="GO:0005737">
    <property type="term" value="C:cytoplasm"/>
    <property type="evidence" value="ECO:0007669"/>
    <property type="project" value="TreeGrafter"/>
</dbReference>
<feature type="compositionally biased region" description="Basic and acidic residues" evidence="7">
    <location>
        <begin position="901"/>
        <end position="914"/>
    </location>
</feature>
<dbReference type="EMBL" id="JAVRBK010000003">
    <property type="protein sequence ID" value="KAK5646696.1"/>
    <property type="molecule type" value="Genomic_DNA"/>
</dbReference>
<dbReference type="InterPro" id="IPR057053">
    <property type="entry name" value="MYND_ZMYND11_ZMYD8"/>
</dbReference>
<dbReference type="SMART" id="SM00293">
    <property type="entry name" value="PWWP"/>
    <property type="match status" value="1"/>
</dbReference>
<feature type="region of interest" description="Disordered" evidence="7">
    <location>
        <begin position="1472"/>
        <end position="1494"/>
    </location>
</feature>
<keyword evidence="13" id="KW-1185">Reference proteome</keyword>
<dbReference type="PROSITE" id="PS50016">
    <property type="entry name" value="ZF_PHD_2"/>
    <property type="match status" value="1"/>
</dbReference>
<feature type="region of interest" description="Disordered" evidence="7">
    <location>
        <begin position="857"/>
        <end position="914"/>
    </location>
</feature>
<dbReference type="PROSITE" id="PS50014">
    <property type="entry name" value="BROMODOMAIN_2"/>
    <property type="match status" value="1"/>
</dbReference>
<dbReference type="Pfam" id="PF00855">
    <property type="entry name" value="PWWP"/>
    <property type="match status" value="1"/>
</dbReference>
<dbReference type="SUPFAM" id="SSF144232">
    <property type="entry name" value="HIT/MYND zinc finger-like"/>
    <property type="match status" value="1"/>
</dbReference>
<feature type="compositionally biased region" description="Acidic residues" evidence="7">
    <location>
        <begin position="1023"/>
        <end position="1032"/>
    </location>
</feature>
<evidence type="ECO:0000256" key="6">
    <source>
        <dbReference type="PROSITE-ProRule" id="PRU00134"/>
    </source>
</evidence>
<feature type="region of interest" description="Disordered" evidence="7">
    <location>
        <begin position="598"/>
        <end position="619"/>
    </location>
</feature>
<evidence type="ECO:0000256" key="2">
    <source>
        <dbReference type="ARBA" id="ARBA00022771"/>
    </source>
</evidence>
<dbReference type="InterPro" id="IPR011011">
    <property type="entry name" value="Znf_FYVE_PHD"/>
</dbReference>
<dbReference type="Proteomes" id="UP001329430">
    <property type="component" value="Chromosome 3"/>
</dbReference>
<accession>A0AAN7VKF5</accession>
<keyword evidence="4 5" id="KW-0103">Bromodomain</keyword>
<dbReference type="InterPro" id="IPR036427">
    <property type="entry name" value="Bromodomain-like_sf"/>
</dbReference>
<feature type="region of interest" description="Disordered" evidence="7">
    <location>
        <begin position="74"/>
        <end position="107"/>
    </location>
</feature>
<organism evidence="12 13">
    <name type="scientific">Pyrocoelia pectoralis</name>
    <dbReference type="NCBI Taxonomy" id="417401"/>
    <lineage>
        <taxon>Eukaryota</taxon>
        <taxon>Metazoa</taxon>
        <taxon>Ecdysozoa</taxon>
        <taxon>Arthropoda</taxon>
        <taxon>Hexapoda</taxon>
        <taxon>Insecta</taxon>
        <taxon>Pterygota</taxon>
        <taxon>Neoptera</taxon>
        <taxon>Endopterygota</taxon>
        <taxon>Coleoptera</taxon>
        <taxon>Polyphaga</taxon>
        <taxon>Elateriformia</taxon>
        <taxon>Elateroidea</taxon>
        <taxon>Lampyridae</taxon>
        <taxon>Lampyrinae</taxon>
        <taxon>Pyrocoelia</taxon>
    </lineage>
</organism>
<dbReference type="PROSITE" id="PS50812">
    <property type="entry name" value="PWWP"/>
    <property type="match status" value="1"/>
</dbReference>
<evidence type="ECO:0000313" key="12">
    <source>
        <dbReference type="EMBL" id="KAK5646696.1"/>
    </source>
</evidence>
<dbReference type="PANTHER" id="PTHR46453">
    <property type="entry name" value="PROTEIN KINASE C-BINDING PROTEIN 1"/>
    <property type="match status" value="1"/>
</dbReference>
<dbReference type="InterPro" id="IPR037967">
    <property type="entry name" value="ZMYND8_Bromo_dom"/>
</dbReference>
<dbReference type="PROSITE" id="PS01360">
    <property type="entry name" value="ZF_MYND_1"/>
    <property type="match status" value="1"/>
</dbReference>
<feature type="domain" description="Bromo" evidence="8">
    <location>
        <begin position="317"/>
        <end position="380"/>
    </location>
</feature>
<evidence type="ECO:0000256" key="3">
    <source>
        <dbReference type="ARBA" id="ARBA00022833"/>
    </source>
</evidence>
<dbReference type="InterPro" id="IPR013083">
    <property type="entry name" value="Znf_RING/FYVE/PHD"/>
</dbReference>
<keyword evidence="2 6" id="KW-0863">Zinc-finger</keyword>
<dbReference type="PROSITE" id="PS01359">
    <property type="entry name" value="ZF_PHD_1"/>
    <property type="match status" value="1"/>
</dbReference>
<feature type="region of interest" description="Disordered" evidence="7">
    <location>
        <begin position="988"/>
        <end position="1033"/>
    </location>
</feature>
<feature type="region of interest" description="Disordered" evidence="7">
    <location>
        <begin position="740"/>
        <end position="766"/>
    </location>
</feature>
<dbReference type="Gene3D" id="1.20.920.10">
    <property type="entry name" value="Bromodomain-like"/>
    <property type="match status" value="1"/>
</dbReference>
<dbReference type="PROSITE" id="PS50865">
    <property type="entry name" value="ZF_MYND_2"/>
    <property type="match status" value="1"/>
</dbReference>
<evidence type="ECO:0000313" key="13">
    <source>
        <dbReference type="Proteomes" id="UP001329430"/>
    </source>
</evidence>
<name>A0AAN7VKF5_9COLE</name>
<dbReference type="Gene3D" id="3.30.40.10">
    <property type="entry name" value="Zinc/RING finger domain, C3HC4 (zinc finger)"/>
    <property type="match status" value="1"/>
</dbReference>
<feature type="compositionally biased region" description="Polar residues" evidence="7">
    <location>
        <begin position="598"/>
        <end position="607"/>
    </location>
</feature>
<dbReference type="SMART" id="SM00297">
    <property type="entry name" value="BROMO"/>
    <property type="match status" value="1"/>
</dbReference>
<evidence type="ECO:0000256" key="7">
    <source>
        <dbReference type="SAM" id="MobiDB-lite"/>
    </source>
</evidence>
<proteinExistence type="predicted"/>
<feature type="compositionally biased region" description="Polar residues" evidence="7">
    <location>
        <begin position="861"/>
        <end position="889"/>
    </location>
</feature>
<dbReference type="GO" id="GO:0003714">
    <property type="term" value="F:transcription corepressor activity"/>
    <property type="evidence" value="ECO:0007669"/>
    <property type="project" value="TreeGrafter"/>
</dbReference>
<feature type="region of interest" description="Disordered" evidence="7">
    <location>
        <begin position="640"/>
        <end position="665"/>
    </location>
</feature>
<dbReference type="Pfam" id="PF23460">
    <property type="entry name" value="ZMYND8_CC"/>
    <property type="match status" value="1"/>
</dbReference>
<feature type="compositionally biased region" description="Basic and acidic residues" evidence="7">
    <location>
        <begin position="740"/>
        <end position="750"/>
    </location>
</feature>
<evidence type="ECO:0000259" key="8">
    <source>
        <dbReference type="PROSITE" id="PS50014"/>
    </source>
</evidence>
<evidence type="ECO:0000256" key="5">
    <source>
        <dbReference type="PROSITE-ProRule" id="PRU00035"/>
    </source>
</evidence>
<dbReference type="InterPro" id="IPR002893">
    <property type="entry name" value="Znf_MYND"/>
</dbReference>
<dbReference type="InterPro" id="IPR056987">
    <property type="entry name" value="ZMYND8_CC"/>
</dbReference>
<dbReference type="Gene3D" id="2.30.30.140">
    <property type="match status" value="1"/>
</dbReference>
<comment type="caution">
    <text evidence="12">The sequence shown here is derived from an EMBL/GenBank/DDBJ whole genome shotgun (WGS) entry which is preliminary data.</text>
</comment>
<protein>
    <recommendedName>
        <fullName evidence="14">Protein kinase C-binding protein 1</fullName>
    </recommendedName>
</protein>